<name>A0ABS9EKW4_9BACT</name>
<dbReference type="EMBL" id="JAKGUD010000002">
    <property type="protein sequence ID" value="MCF4141846.1"/>
    <property type="molecule type" value="Genomic_DNA"/>
</dbReference>
<dbReference type="PANTHER" id="PTHR34703">
    <property type="entry name" value="ANTIPORTER SUBUNIT MNHG2-RELATED"/>
    <property type="match status" value="1"/>
</dbReference>
<keyword evidence="1" id="KW-0812">Transmembrane</keyword>
<keyword evidence="1" id="KW-0472">Membrane</keyword>
<dbReference type="InterPro" id="IPR005133">
    <property type="entry name" value="PhaG_MnhG_YufB"/>
</dbReference>
<comment type="caution">
    <text evidence="2">The sequence shown here is derived from an EMBL/GenBank/DDBJ whole genome shotgun (WGS) entry which is preliminary data.</text>
</comment>
<proteinExistence type="predicted"/>
<dbReference type="NCBIfam" id="NF009312">
    <property type="entry name" value="PRK12672.1"/>
    <property type="match status" value="1"/>
</dbReference>
<accession>A0ABS9EKW4</accession>
<evidence type="ECO:0000256" key="1">
    <source>
        <dbReference type="SAM" id="Phobius"/>
    </source>
</evidence>
<gene>
    <name evidence="2" type="primary">mnhG</name>
    <name evidence="2" type="ORF">L2W38_03310</name>
</gene>
<protein>
    <submittedName>
        <fullName evidence="2">Monovalent cation/H(+) antiporter subunit G</fullName>
    </submittedName>
</protein>
<dbReference type="Pfam" id="PF03334">
    <property type="entry name" value="PhaG_MnhG_YufB"/>
    <property type="match status" value="1"/>
</dbReference>
<feature type="transmembrane region" description="Helical" evidence="1">
    <location>
        <begin position="6"/>
        <end position="28"/>
    </location>
</feature>
<sequence>MIYVFSVLFLLLGMLVNTLGTISLFRFPDVYTRMHGSTKCTTFGTISLSLGVIVYAIIRRFQTGEVRFSVLALHTAVVVAALLISNATGAHVLARAAHRSKAFPKNAVIDSLAERDERLLKEGFRR</sequence>
<dbReference type="PANTHER" id="PTHR34703:SF1">
    <property type="entry name" value="ANTIPORTER SUBUNIT MNHG2-RELATED"/>
    <property type="match status" value="1"/>
</dbReference>
<feature type="transmembrane region" description="Helical" evidence="1">
    <location>
        <begin position="40"/>
        <end position="58"/>
    </location>
</feature>
<organism evidence="2 3">
    <name type="scientific">Dethiosulfovibrio marinus</name>
    <dbReference type="NCBI Taxonomy" id="133532"/>
    <lineage>
        <taxon>Bacteria</taxon>
        <taxon>Thermotogati</taxon>
        <taxon>Synergistota</taxon>
        <taxon>Synergistia</taxon>
        <taxon>Synergistales</taxon>
        <taxon>Dethiosulfovibrionaceae</taxon>
        <taxon>Dethiosulfovibrio</taxon>
    </lineage>
</organism>
<dbReference type="Proteomes" id="UP001200430">
    <property type="component" value="Unassembled WGS sequence"/>
</dbReference>
<dbReference type="RefSeq" id="WP_236098601.1">
    <property type="nucleotide sequence ID" value="NZ_JAKGUD010000002.1"/>
</dbReference>
<dbReference type="NCBIfam" id="TIGR01300">
    <property type="entry name" value="CPA3_mnhG_phaG"/>
    <property type="match status" value="1"/>
</dbReference>
<evidence type="ECO:0000313" key="3">
    <source>
        <dbReference type="Proteomes" id="UP001200430"/>
    </source>
</evidence>
<reference evidence="2 3" key="1">
    <citation type="submission" date="2022-01" db="EMBL/GenBank/DDBJ databases">
        <title>Dethiosulfovibrio faecalis sp. nov., a novel proteolytic, non-sulfur-reducing bacterium isolated from a marine aquaculture solid waste bioreactor.</title>
        <authorList>
            <person name="Grabowski S."/>
            <person name="Apolinario E."/>
            <person name="Schneider N."/>
            <person name="Marshall C.W."/>
            <person name="Sowers K.R."/>
        </authorList>
    </citation>
    <scope>NUCLEOTIDE SEQUENCE [LARGE SCALE GENOMIC DNA]</scope>
    <source>
        <strain evidence="2 3">DSM 12537</strain>
    </source>
</reference>
<keyword evidence="1" id="KW-1133">Transmembrane helix</keyword>
<evidence type="ECO:0000313" key="2">
    <source>
        <dbReference type="EMBL" id="MCF4141846.1"/>
    </source>
</evidence>
<feature type="transmembrane region" description="Helical" evidence="1">
    <location>
        <begin position="70"/>
        <end position="94"/>
    </location>
</feature>
<keyword evidence="3" id="KW-1185">Reference proteome</keyword>